<evidence type="ECO:0000313" key="6">
    <source>
        <dbReference type="EMBL" id="KAF0693821.1"/>
    </source>
</evidence>
<evidence type="ECO:0000259" key="4">
    <source>
        <dbReference type="Pfam" id="PF00561"/>
    </source>
</evidence>
<gene>
    <name evidence="7" type="primary">Aste57867_15241</name>
    <name evidence="6" type="ORF">As57867_015185</name>
    <name evidence="7" type="ORF">ASTE57867_15241</name>
</gene>
<evidence type="ECO:0000313" key="8">
    <source>
        <dbReference type="Proteomes" id="UP000332933"/>
    </source>
</evidence>
<dbReference type="EMBL" id="VJMH01005641">
    <property type="protein sequence ID" value="KAF0693821.1"/>
    <property type="molecule type" value="Genomic_DNA"/>
</dbReference>
<dbReference type="AlphaFoldDB" id="A0A485L398"/>
<dbReference type="InterPro" id="IPR000073">
    <property type="entry name" value="AB_hydrolase_1"/>
</dbReference>
<dbReference type="InterPro" id="IPR051601">
    <property type="entry name" value="Serine_prot/Carboxylest_S33"/>
</dbReference>
<name>A0A485L398_9STRA</name>
<sequence length="501" mass="53698">MVQLAPLLPLLPFALAANDPFKWHPCPGTRDPQLDCGALTVPLDHLNPNQTIDIAVRRYRTTSLTPKGTIVFCPGGPGNTGVEAAGPKLLHSTGGQHHVVAFDPRGVGASRPVKCTKNGFTGHQEAARLAAKDIPFDTDTSDTSLGRYGAEVQAQVRRCEKYDGAYLKTLSTAYVARDLEAIRVALGADELHYFAYSYGTAVGATYANMFPTRVGKFVLDSVVDPALYTGRTGETIMNYLVDAEAVFEGFAASCQAAGALKCPLAAFATPEASVSTVVRSFLTNLDDAPRVVASTSDDFGILSGANTRRLLGGAMYNPSTWPQVSQYLAALIAGQLPADGVPEVCLPSSSKRDAGMAGLVYIANDGDNHDGYVVDWDAAFLQSKAISPLAGPLWMANYLGLKYWTTTPTERYDGPWNQKLKHRVLLLNNQVDPVTPLAGAHHLAALMGDENAILVTRDGFGHCTDNLPSRCMHDIVASFFNDAKYPPQDTNCVVDTEPFDG</sequence>
<dbReference type="OrthoDB" id="425534at2759"/>
<evidence type="ECO:0000313" key="7">
    <source>
        <dbReference type="EMBL" id="VFT92050.1"/>
    </source>
</evidence>
<protein>
    <submittedName>
        <fullName evidence="7">Aste57867_15241 protein</fullName>
    </submittedName>
</protein>
<keyword evidence="2" id="KW-0378">Hydrolase</keyword>
<evidence type="ECO:0000259" key="5">
    <source>
        <dbReference type="Pfam" id="PF08386"/>
    </source>
</evidence>
<keyword evidence="8" id="KW-1185">Reference proteome</keyword>
<dbReference type="Pfam" id="PF00561">
    <property type="entry name" value="Abhydrolase_1"/>
    <property type="match status" value="1"/>
</dbReference>
<dbReference type="PANTHER" id="PTHR43248">
    <property type="entry name" value="2-SUCCINYL-6-HYDROXY-2,4-CYCLOHEXADIENE-1-CARBOXYLATE SYNTHASE"/>
    <property type="match status" value="1"/>
</dbReference>
<dbReference type="GO" id="GO:0016787">
    <property type="term" value="F:hydrolase activity"/>
    <property type="evidence" value="ECO:0007669"/>
    <property type="project" value="UniProtKB-KW"/>
</dbReference>
<feature type="domain" description="AB hydrolase-1" evidence="4">
    <location>
        <begin position="69"/>
        <end position="238"/>
    </location>
</feature>
<dbReference type="PANTHER" id="PTHR43248:SF25">
    <property type="entry name" value="AB HYDROLASE-1 DOMAIN-CONTAINING PROTEIN-RELATED"/>
    <property type="match status" value="1"/>
</dbReference>
<evidence type="ECO:0000256" key="3">
    <source>
        <dbReference type="SAM" id="SignalP"/>
    </source>
</evidence>
<dbReference type="Gene3D" id="3.40.50.1820">
    <property type="entry name" value="alpha/beta hydrolase"/>
    <property type="match status" value="1"/>
</dbReference>
<feature type="domain" description="Peptidase S33 tripeptidyl aminopeptidase-like C-terminal" evidence="5">
    <location>
        <begin position="388"/>
        <end position="492"/>
    </location>
</feature>
<comment type="similarity">
    <text evidence="1">Belongs to the peptidase S33 family.</text>
</comment>
<accession>A0A485L398</accession>
<dbReference type="InterPro" id="IPR013595">
    <property type="entry name" value="Pept_S33_TAP-like_C"/>
</dbReference>
<keyword evidence="3" id="KW-0732">Signal</keyword>
<reference evidence="6" key="2">
    <citation type="submission" date="2019-06" db="EMBL/GenBank/DDBJ databases">
        <title>Genomics analysis of Aphanomyces spp. identifies a new class of oomycete effector associated with host adaptation.</title>
        <authorList>
            <person name="Gaulin E."/>
        </authorList>
    </citation>
    <scope>NUCLEOTIDE SEQUENCE</scope>
    <source>
        <strain evidence="6">CBS 578.67</strain>
    </source>
</reference>
<evidence type="ECO:0000256" key="2">
    <source>
        <dbReference type="ARBA" id="ARBA00022801"/>
    </source>
</evidence>
<dbReference type="Proteomes" id="UP000332933">
    <property type="component" value="Unassembled WGS sequence"/>
</dbReference>
<proteinExistence type="inferred from homology"/>
<feature type="signal peptide" evidence="3">
    <location>
        <begin position="1"/>
        <end position="16"/>
    </location>
</feature>
<dbReference type="SUPFAM" id="SSF53474">
    <property type="entry name" value="alpha/beta-Hydrolases"/>
    <property type="match status" value="1"/>
</dbReference>
<evidence type="ECO:0000256" key="1">
    <source>
        <dbReference type="ARBA" id="ARBA00010088"/>
    </source>
</evidence>
<dbReference type="InterPro" id="IPR029058">
    <property type="entry name" value="AB_hydrolase_fold"/>
</dbReference>
<organism evidence="7 8">
    <name type="scientific">Aphanomyces stellatus</name>
    <dbReference type="NCBI Taxonomy" id="120398"/>
    <lineage>
        <taxon>Eukaryota</taxon>
        <taxon>Sar</taxon>
        <taxon>Stramenopiles</taxon>
        <taxon>Oomycota</taxon>
        <taxon>Saprolegniomycetes</taxon>
        <taxon>Saprolegniales</taxon>
        <taxon>Verrucalvaceae</taxon>
        <taxon>Aphanomyces</taxon>
    </lineage>
</organism>
<dbReference type="Pfam" id="PF08386">
    <property type="entry name" value="Abhydrolase_4"/>
    <property type="match status" value="1"/>
</dbReference>
<dbReference type="EMBL" id="CAADRA010005662">
    <property type="protein sequence ID" value="VFT92050.1"/>
    <property type="molecule type" value="Genomic_DNA"/>
</dbReference>
<reference evidence="7 8" key="1">
    <citation type="submission" date="2019-03" db="EMBL/GenBank/DDBJ databases">
        <authorList>
            <person name="Gaulin E."/>
            <person name="Dumas B."/>
        </authorList>
    </citation>
    <scope>NUCLEOTIDE SEQUENCE [LARGE SCALE GENOMIC DNA]</scope>
    <source>
        <strain evidence="7">CBS 568.67</strain>
    </source>
</reference>
<feature type="chain" id="PRO_5036355523" evidence="3">
    <location>
        <begin position="17"/>
        <end position="501"/>
    </location>
</feature>